<evidence type="ECO:0000313" key="1">
    <source>
        <dbReference type="EMBL" id="MBA9026497.1"/>
    </source>
</evidence>
<organism evidence="1 2">
    <name type="scientific">Peribacillus huizhouensis</name>
    <dbReference type="NCBI Taxonomy" id="1501239"/>
    <lineage>
        <taxon>Bacteria</taxon>
        <taxon>Bacillati</taxon>
        <taxon>Bacillota</taxon>
        <taxon>Bacilli</taxon>
        <taxon>Bacillales</taxon>
        <taxon>Bacillaceae</taxon>
        <taxon>Peribacillus</taxon>
    </lineage>
</organism>
<evidence type="ECO:0008006" key="3">
    <source>
        <dbReference type="Google" id="ProtNLM"/>
    </source>
</evidence>
<dbReference type="EMBL" id="JACJHX010000004">
    <property type="protein sequence ID" value="MBA9026497.1"/>
    <property type="molecule type" value="Genomic_DNA"/>
</dbReference>
<sequence length="246" mass="28684">MKNWAYIFTFVILNFILQPNIVTASPNYQELHDTLLSTLNPAISKEIQKFYQTSKQYGLYDAKIVHIQRVEEGGFNCIVKVQVMTFEHAHNPPYGTDTITFEVKPDAVKVVDFVHLGDEEEKKIGQFYQEALADIQQTFELHLKDYQMYTYDQLLFESEIQKDFIPLAHIAEKIITTLLNPEIKPPFKNVIDPVTFINGSQGYVLFKRADGTNYVYVLQKTDDDWQITNKKKKKGKKMKAELPWYE</sequence>
<protein>
    <recommendedName>
        <fullName evidence="3">DUF3888 domain-containing protein</fullName>
    </recommendedName>
</protein>
<dbReference type="InterPro" id="IPR024984">
    <property type="entry name" value="DUF3888"/>
</dbReference>
<gene>
    <name evidence="1" type="ORF">HNP81_001782</name>
</gene>
<keyword evidence="2" id="KW-1185">Reference proteome</keyword>
<reference evidence="1 2" key="1">
    <citation type="submission" date="2020-08" db="EMBL/GenBank/DDBJ databases">
        <title>Genomic Encyclopedia of Type Strains, Phase IV (KMG-IV): sequencing the most valuable type-strain genomes for metagenomic binning, comparative biology and taxonomic classification.</title>
        <authorList>
            <person name="Goeker M."/>
        </authorList>
    </citation>
    <scope>NUCLEOTIDE SEQUENCE [LARGE SCALE GENOMIC DNA]</scope>
    <source>
        <strain evidence="1 2">DSM 105481</strain>
    </source>
</reference>
<name>A0ABR6CN80_9BACI</name>
<accession>A0ABR6CN80</accession>
<comment type="caution">
    <text evidence="1">The sequence shown here is derived from an EMBL/GenBank/DDBJ whole genome shotgun (WGS) entry which is preliminary data.</text>
</comment>
<dbReference type="RefSeq" id="WP_182502330.1">
    <property type="nucleotide sequence ID" value="NZ_JACJHX010000004.1"/>
</dbReference>
<evidence type="ECO:0000313" key="2">
    <source>
        <dbReference type="Proteomes" id="UP000626697"/>
    </source>
</evidence>
<dbReference type="Proteomes" id="UP000626697">
    <property type="component" value="Unassembled WGS sequence"/>
</dbReference>
<dbReference type="Pfam" id="PF13027">
    <property type="entry name" value="DUF3888"/>
    <property type="match status" value="1"/>
</dbReference>
<proteinExistence type="predicted"/>